<keyword evidence="5" id="KW-1185">Reference proteome</keyword>
<evidence type="ECO:0000256" key="1">
    <source>
        <dbReference type="SAM" id="Coils"/>
    </source>
</evidence>
<dbReference type="OrthoDB" id="5395440at2759"/>
<reference evidence="4" key="1">
    <citation type="journal article" date="2020" name="Stud. Mycol.">
        <title>101 Dothideomycetes genomes: a test case for predicting lifestyles and emergence of pathogens.</title>
        <authorList>
            <person name="Haridas S."/>
            <person name="Albert R."/>
            <person name="Binder M."/>
            <person name="Bloem J."/>
            <person name="Labutti K."/>
            <person name="Salamov A."/>
            <person name="Andreopoulos B."/>
            <person name="Baker S."/>
            <person name="Barry K."/>
            <person name="Bills G."/>
            <person name="Bluhm B."/>
            <person name="Cannon C."/>
            <person name="Castanera R."/>
            <person name="Culley D."/>
            <person name="Daum C."/>
            <person name="Ezra D."/>
            <person name="Gonzalez J."/>
            <person name="Henrissat B."/>
            <person name="Kuo A."/>
            <person name="Liang C."/>
            <person name="Lipzen A."/>
            <person name="Lutzoni F."/>
            <person name="Magnuson J."/>
            <person name="Mondo S."/>
            <person name="Nolan M."/>
            <person name="Ohm R."/>
            <person name="Pangilinan J."/>
            <person name="Park H.-J."/>
            <person name="Ramirez L."/>
            <person name="Alfaro M."/>
            <person name="Sun H."/>
            <person name="Tritt A."/>
            <person name="Yoshinaga Y."/>
            <person name="Zwiers L.-H."/>
            <person name="Turgeon B."/>
            <person name="Goodwin S."/>
            <person name="Spatafora J."/>
            <person name="Crous P."/>
            <person name="Grigoriev I."/>
        </authorList>
    </citation>
    <scope>NUCLEOTIDE SEQUENCE</scope>
    <source>
        <strain evidence="4">CBS 480.64</strain>
    </source>
</reference>
<keyword evidence="1" id="KW-0175">Coiled coil</keyword>
<feature type="coiled-coil region" evidence="1">
    <location>
        <begin position="136"/>
        <end position="234"/>
    </location>
</feature>
<protein>
    <recommendedName>
        <fullName evidence="3">DUF7603 domain-containing protein</fullName>
    </recommendedName>
</protein>
<evidence type="ECO:0000313" key="4">
    <source>
        <dbReference type="EMBL" id="KAF2862853.1"/>
    </source>
</evidence>
<evidence type="ECO:0000313" key="5">
    <source>
        <dbReference type="Proteomes" id="UP000799421"/>
    </source>
</evidence>
<evidence type="ECO:0000256" key="2">
    <source>
        <dbReference type="SAM" id="MobiDB-lite"/>
    </source>
</evidence>
<feature type="coiled-coil region" evidence="1">
    <location>
        <begin position="287"/>
        <end position="365"/>
    </location>
</feature>
<dbReference type="EMBL" id="MU005964">
    <property type="protein sequence ID" value="KAF2862853.1"/>
    <property type="molecule type" value="Genomic_DNA"/>
</dbReference>
<feature type="compositionally biased region" description="Polar residues" evidence="2">
    <location>
        <begin position="57"/>
        <end position="70"/>
    </location>
</feature>
<feature type="coiled-coil region" evidence="1">
    <location>
        <begin position="578"/>
        <end position="642"/>
    </location>
</feature>
<dbReference type="AlphaFoldDB" id="A0A6A7C646"/>
<organism evidence="4 5">
    <name type="scientific">Piedraia hortae CBS 480.64</name>
    <dbReference type="NCBI Taxonomy" id="1314780"/>
    <lineage>
        <taxon>Eukaryota</taxon>
        <taxon>Fungi</taxon>
        <taxon>Dikarya</taxon>
        <taxon>Ascomycota</taxon>
        <taxon>Pezizomycotina</taxon>
        <taxon>Dothideomycetes</taxon>
        <taxon>Dothideomycetidae</taxon>
        <taxon>Capnodiales</taxon>
        <taxon>Piedraiaceae</taxon>
        <taxon>Piedraia</taxon>
    </lineage>
</organism>
<feature type="domain" description="DUF7603" evidence="3">
    <location>
        <begin position="413"/>
        <end position="520"/>
    </location>
</feature>
<dbReference type="Proteomes" id="UP000799421">
    <property type="component" value="Unassembled WGS sequence"/>
</dbReference>
<gene>
    <name evidence="4" type="ORF">K470DRAFT_268799</name>
</gene>
<proteinExistence type="predicted"/>
<evidence type="ECO:0000259" key="3">
    <source>
        <dbReference type="Pfam" id="PF24554"/>
    </source>
</evidence>
<dbReference type="Pfam" id="PF24554">
    <property type="entry name" value="DUF7603"/>
    <property type="match status" value="1"/>
</dbReference>
<sequence>MAPQRGVRMSAPDSCAPASSVQSFTAFRARDPRLSQSQLNDRQRSRAQSDIPRTLPPMSTSARPSIQLQGSKAPRTPVRDSFDPPAGRFGNFFGWKSSPRSMRSPSPSPSAEQSNMAEAEMQHATDGATQWQWGKSDVSAEQVHELEEELAQVSSELASSVRREMELEDELERLRAELPGARRSSDYFSDSGVSLSKFPVSDVDAKLEDMEAKLRKAEQRRAELAAEMASRTQEELARRRELEITSRRLQEQLLASDRLMETEALLTDRRRRLTEERLAKDNIGDLYHATRAELERLQIERDHMNEALTELNSRMAGLEAENARLQQEKRSEGSVESLKDVEDQRDALQRALKLLIQRYERQERLAPKPDAAPRPRKAYHSEVALLKEDVTRLRGRSEDVLEQKYQFEQNLGGAKMDLDRAEQESRRLRSSLRQEVNSEVVQGTEELHITAASWRRASATPGLEQRAQRVDELVDRLEQQTREHRRRHDRLTWALEEGEREQERSTRQMEDTQRRLADLENAVVSGQQHCEDTLALHEGEARRLDEAKVPQLQRLALSSSSSSRNPPAQLDGVLKRPVKNLRQAAETATLERRILELEAALHQAEEEVSWVVERVNRRQANVAELAAQREESAEAVKELRRLIISERENVDLEL</sequence>
<accession>A0A6A7C646</accession>
<feature type="coiled-coil region" evidence="1">
    <location>
        <begin position="463"/>
        <end position="529"/>
    </location>
</feature>
<name>A0A6A7C646_9PEZI</name>
<feature type="region of interest" description="Disordered" evidence="2">
    <location>
        <begin position="1"/>
        <end position="129"/>
    </location>
</feature>
<dbReference type="InterPro" id="IPR056023">
    <property type="entry name" value="DUF7603"/>
</dbReference>